<dbReference type="InterPro" id="IPR017696">
    <property type="entry name" value="Mo_hydrolase_YgfJ"/>
</dbReference>
<dbReference type="RefSeq" id="WP_160196468.1">
    <property type="nucleotide sequence ID" value="NZ_QXXA01000004.1"/>
</dbReference>
<reference evidence="2 3" key="1">
    <citation type="submission" date="2018-08" db="EMBL/GenBank/DDBJ databases">
        <title>Murine metabolic-syndrome-specific gut microbial biobank.</title>
        <authorList>
            <person name="Liu C."/>
        </authorList>
    </citation>
    <scope>NUCLEOTIDE SEQUENCE [LARGE SCALE GENOMIC DNA]</scope>
    <source>
        <strain evidence="2 3">583</strain>
    </source>
</reference>
<dbReference type="AlphaFoldDB" id="A0A845R059"/>
<dbReference type="PANTHER" id="PTHR43777">
    <property type="entry name" value="MOLYBDENUM COFACTOR CYTIDYLYLTRANSFERASE"/>
    <property type="match status" value="1"/>
</dbReference>
<dbReference type="EC" id="2.7.7.76" evidence="2"/>
<feature type="domain" description="MobA-like NTP transferase" evidence="1">
    <location>
        <begin position="4"/>
        <end position="161"/>
    </location>
</feature>
<proteinExistence type="predicted"/>
<dbReference type="InterPro" id="IPR025877">
    <property type="entry name" value="MobA-like_NTP_Trfase"/>
</dbReference>
<name>A0A845R059_9CLOT</name>
<accession>A0A845R059</accession>
<dbReference type="InterPro" id="IPR029044">
    <property type="entry name" value="Nucleotide-diphossugar_trans"/>
</dbReference>
<gene>
    <name evidence="2" type="primary">mocA</name>
    <name evidence="2" type="ORF">D3Z33_03810</name>
</gene>
<dbReference type="Pfam" id="PF12804">
    <property type="entry name" value="NTP_transf_3"/>
    <property type="match status" value="1"/>
</dbReference>
<keyword evidence="2" id="KW-0548">Nucleotidyltransferase</keyword>
<evidence type="ECO:0000259" key="1">
    <source>
        <dbReference type="Pfam" id="PF12804"/>
    </source>
</evidence>
<evidence type="ECO:0000313" key="3">
    <source>
        <dbReference type="Proteomes" id="UP000467132"/>
    </source>
</evidence>
<keyword evidence="3" id="KW-1185">Reference proteome</keyword>
<dbReference type="GO" id="GO:0061602">
    <property type="term" value="F:molybdenum cofactor cytidylyltransferase activity"/>
    <property type="evidence" value="ECO:0007669"/>
    <property type="project" value="UniProtKB-EC"/>
</dbReference>
<dbReference type="Gene3D" id="3.90.550.10">
    <property type="entry name" value="Spore Coat Polysaccharide Biosynthesis Protein SpsA, Chain A"/>
    <property type="match status" value="1"/>
</dbReference>
<dbReference type="NCBIfam" id="TIGR03310">
    <property type="entry name" value="matur_MocA_YgfJ"/>
    <property type="match status" value="1"/>
</dbReference>
<protein>
    <submittedName>
        <fullName evidence="2">Molybdenum cofactor cytidylyltransferase</fullName>
        <ecNumber evidence="2">2.7.7.76</ecNumber>
    </submittedName>
</protein>
<dbReference type="OrthoDB" id="9797742at2"/>
<comment type="caution">
    <text evidence="2">The sequence shown here is derived from an EMBL/GenBank/DDBJ whole genome shotgun (WGS) entry which is preliminary data.</text>
</comment>
<dbReference type="CDD" id="cd04182">
    <property type="entry name" value="GT_2_like_f"/>
    <property type="match status" value="1"/>
</dbReference>
<organism evidence="2 3">
    <name type="scientific">Senegalia massiliensis</name>
    <dbReference type="NCBI Taxonomy" id="1720316"/>
    <lineage>
        <taxon>Bacteria</taxon>
        <taxon>Bacillati</taxon>
        <taxon>Bacillota</taxon>
        <taxon>Clostridia</taxon>
        <taxon>Eubacteriales</taxon>
        <taxon>Clostridiaceae</taxon>
        <taxon>Senegalia</taxon>
    </lineage>
</organism>
<dbReference type="EMBL" id="QXXA01000004">
    <property type="protein sequence ID" value="NBI05983.1"/>
    <property type="molecule type" value="Genomic_DNA"/>
</dbReference>
<dbReference type="Proteomes" id="UP000467132">
    <property type="component" value="Unassembled WGS sequence"/>
</dbReference>
<keyword evidence="2" id="KW-0808">Transferase</keyword>
<dbReference type="PANTHER" id="PTHR43777:SF1">
    <property type="entry name" value="MOLYBDENUM COFACTOR CYTIDYLYLTRANSFERASE"/>
    <property type="match status" value="1"/>
</dbReference>
<dbReference type="SUPFAM" id="SSF53448">
    <property type="entry name" value="Nucleotide-diphospho-sugar transferases"/>
    <property type="match status" value="1"/>
</dbReference>
<evidence type="ECO:0000313" key="2">
    <source>
        <dbReference type="EMBL" id="NBI05983.1"/>
    </source>
</evidence>
<sequence>MITAIIMASGFSERMGSDKLFLKVNSQTLIERTIKIVKGSKIDNIIIVYRDKRIKDIAKNQGIISIYNNNAKKGQSESIKLGIKSADERTKGFIFFVGDQPFLSIGVINKIITEFKKRREEIIIPLYNGKRGNPIIFPALLKKELLLINGDIGGREVIKNNLDIVNYIKIHDKYLGIDIDTIEDYKKIIDRGE</sequence>